<evidence type="ECO:0000256" key="2">
    <source>
        <dbReference type="ARBA" id="ARBA00022741"/>
    </source>
</evidence>
<dbReference type="EMBL" id="BAAAFI010000004">
    <property type="protein sequence ID" value="GAA0878279.1"/>
    <property type="molecule type" value="Genomic_DNA"/>
</dbReference>
<evidence type="ECO:0000313" key="5">
    <source>
        <dbReference type="EMBL" id="GAA0878279.1"/>
    </source>
</evidence>
<evidence type="ECO:0000256" key="3">
    <source>
        <dbReference type="ARBA" id="ARBA00022840"/>
    </source>
</evidence>
<dbReference type="SMART" id="SM00382">
    <property type="entry name" value="AAA"/>
    <property type="match status" value="1"/>
</dbReference>
<comment type="caution">
    <text evidence="5">The sequence shown here is derived from an EMBL/GenBank/DDBJ whole genome shotgun (WGS) entry which is preliminary data.</text>
</comment>
<reference evidence="5 6" key="1">
    <citation type="journal article" date="2019" name="Int. J. Syst. Evol. Microbiol.">
        <title>The Global Catalogue of Microorganisms (GCM) 10K type strain sequencing project: providing services to taxonomists for standard genome sequencing and annotation.</title>
        <authorList>
            <consortium name="The Broad Institute Genomics Platform"/>
            <consortium name="The Broad Institute Genome Sequencing Center for Infectious Disease"/>
            <person name="Wu L."/>
            <person name="Ma J."/>
        </authorList>
    </citation>
    <scope>NUCLEOTIDE SEQUENCE [LARGE SCALE GENOMIC DNA]</scope>
    <source>
        <strain evidence="5 6">JCM 16112</strain>
    </source>
</reference>
<dbReference type="SUPFAM" id="SSF52540">
    <property type="entry name" value="P-loop containing nucleoside triphosphate hydrolases"/>
    <property type="match status" value="1"/>
</dbReference>
<protein>
    <submittedName>
        <fullName evidence="5">ABC transporter ATP-binding protein</fullName>
    </submittedName>
</protein>
<dbReference type="InterPro" id="IPR051782">
    <property type="entry name" value="ABC_Transporter_VariousFunc"/>
</dbReference>
<dbReference type="Proteomes" id="UP001500469">
    <property type="component" value="Unassembled WGS sequence"/>
</dbReference>
<dbReference type="InterPro" id="IPR003593">
    <property type="entry name" value="AAA+_ATPase"/>
</dbReference>
<proteinExistence type="predicted"/>
<keyword evidence="2" id="KW-0547">Nucleotide-binding</keyword>
<sequence length="231" mass="24834">MFNLNFPPISTKLSASQLAMNPLLSLTGFVKKYPSGFTLAIDRLELKAGIHLIQGENGSGKSTFLKALAGIHDSEGEISLDGISLRRDPLAFRMKIGYAEAEPVFPEFLNLDDLVQVVAKAKKSPTGQVDLLKETFGVAHFSQFPVGSYSSGMLKKTALVLAFLGNPSLVILDEPFTTIDAASQEVLADLISQKAKSGTSFLLTSHQSNPLDHIAIDSRLVMGNGSLHPHV</sequence>
<dbReference type="Gene3D" id="3.40.50.300">
    <property type="entry name" value="P-loop containing nucleotide triphosphate hydrolases"/>
    <property type="match status" value="1"/>
</dbReference>
<dbReference type="Pfam" id="PF00005">
    <property type="entry name" value="ABC_tran"/>
    <property type="match status" value="1"/>
</dbReference>
<name>A0ABN1MYK3_9BACT</name>
<keyword evidence="6" id="KW-1185">Reference proteome</keyword>
<evidence type="ECO:0000259" key="4">
    <source>
        <dbReference type="SMART" id="SM00382"/>
    </source>
</evidence>
<feature type="domain" description="AAA+ ATPase" evidence="4">
    <location>
        <begin position="47"/>
        <end position="226"/>
    </location>
</feature>
<keyword evidence="1" id="KW-0813">Transport</keyword>
<evidence type="ECO:0000313" key="6">
    <source>
        <dbReference type="Proteomes" id="UP001500469"/>
    </source>
</evidence>
<dbReference type="PANTHER" id="PTHR42939:SF1">
    <property type="entry name" value="ABC TRANSPORTER ATP-BINDING PROTEIN ALBC-RELATED"/>
    <property type="match status" value="1"/>
</dbReference>
<evidence type="ECO:0000256" key="1">
    <source>
        <dbReference type="ARBA" id="ARBA00022448"/>
    </source>
</evidence>
<organism evidence="5 6">
    <name type="scientific">Algoriphagus jejuensis</name>
    <dbReference type="NCBI Taxonomy" id="419934"/>
    <lineage>
        <taxon>Bacteria</taxon>
        <taxon>Pseudomonadati</taxon>
        <taxon>Bacteroidota</taxon>
        <taxon>Cytophagia</taxon>
        <taxon>Cytophagales</taxon>
        <taxon>Cyclobacteriaceae</taxon>
        <taxon>Algoriphagus</taxon>
    </lineage>
</organism>
<keyword evidence="3 5" id="KW-0067">ATP-binding</keyword>
<dbReference type="InterPro" id="IPR027417">
    <property type="entry name" value="P-loop_NTPase"/>
</dbReference>
<dbReference type="PANTHER" id="PTHR42939">
    <property type="entry name" value="ABC TRANSPORTER ATP-BINDING PROTEIN ALBC-RELATED"/>
    <property type="match status" value="1"/>
</dbReference>
<gene>
    <name evidence="5" type="ORF">GCM10009119_12470</name>
</gene>
<dbReference type="GO" id="GO:0005524">
    <property type="term" value="F:ATP binding"/>
    <property type="evidence" value="ECO:0007669"/>
    <property type="project" value="UniProtKB-KW"/>
</dbReference>
<accession>A0ABN1MYK3</accession>
<dbReference type="InterPro" id="IPR003439">
    <property type="entry name" value="ABC_transporter-like_ATP-bd"/>
</dbReference>